<proteinExistence type="inferred from homology"/>
<keyword evidence="13" id="KW-1133">Transmembrane helix</keyword>
<evidence type="ECO:0000313" key="15">
    <source>
        <dbReference type="Proteomes" id="UP000886653"/>
    </source>
</evidence>
<keyword evidence="5 12" id="KW-0378">Hydrolase</keyword>
<accession>A0A9P6NBH8</accession>
<evidence type="ECO:0000256" key="2">
    <source>
        <dbReference type="ARBA" id="ARBA00004922"/>
    </source>
</evidence>
<name>A0A9P6NBH8_9BASI</name>
<dbReference type="GO" id="GO:0005783">
    <property type="term" value="C:endoplasmic reticulum"/>
    <property type="evidence" value="ECO:0007669"/>
    <property type="project" value="TreeGrafter"/>
</dbReference>
<evidence type="ECO:0000256" key="9">
    <source>
        <dbReference type="ARBA" id="ARBA00047669"/>
    </source>
</evidence>
<evidence type="ECO:0000313" key="14">
    <source>
        <dbReference type="EMBL" id="KAG0143084.1"/>
    </source>
</evidence>
<dbReference type="GO" id="GO:0016020">
    <property type="term" value="C:membrane"/>
    <property type="evidence" value="ECO:0007669"/>
    <property type="project" value="InterPro"/>
</dbReference>
<dbReference type="Pfam" id="PF01532">
    <property type="entry name" value="Glyco_hydro_47"/>
    <property type="match status" value="2"/>
</dbReference>
<evidence type="ECO:0000256" key="11">
    <source>
        <dbReference type="PIRSR" id="PIRSR601382-3"/>
    </source>
</evidence>
<dbReference type="GO" id="GO:0036503">
    <property type="term" value="P:ERAD pathway"/>
    <property type="evidence" value="ECO:0007669"/>
    <property type="project" value="UniProtKB-ARBA"/>
</dbReference>
<dbReference type="GO" id="GO:0005975">
    <property type="term" value="P:carbohydrate metabolic process"/>
    <property type="evidence" value="ECO:0007669"/>
    <property type="project" value="InterPro"/>
</dbReference>
<dbReference type="PRINTS" id="PR00747">
    <property type="entry name" value="GLYHDRLASE47"/>
</dbReference>
<dbReference type="PANTHER" id="PTHR11742">
    <property type="entry name" value="MANNOSYL-OLIGOSACCHARIDE ALPHA-1,2-MANNOSIDASE-RELATED"/>
    <property type="match status" value="1"/>
</dbReference>
<feature type="transmembrane region" description="Helical" evidence="13">
    <location>
        <begin position="20"/>
        <end position="38"/>
    </location>
</feature>
<comment type="catalytic activity">
    <reaction evidence="10">
        <text>N(4)-(alpha-D-Man-(1-&gt;2)-alpha-D-Man-(1-&gt;2)-alpha-D-Man-(1-&gt;3)-[alpha-D-Man-(1-&gt;2)-alpha-D-Man-(1-&gt;3)-[alpha-D-Man-(1-&gt;2)-alpha-D-Man-(1-&gt;6)]-alpha-D-Man-(1-&gt;6)]-beta-D-Man-(1-&gt;4)-beta-D-GlcNAc-(1-&gt;4)-beta-D-GlcNAc)-L-asparaginyl-[protein] (N-glucan mannose isomer 9A1,2,3B1,2,3) + 4 H2O = N(4)-(alpha-D-Man-(1-&gt;3)-[alpha-D-Man-(1-&gt;3)-[alpha-D-Man-(1-&gt;6)]-alpha-D-Man-(1-&gt;6)]-beta-D-Man-(1-&gt;4)-beta-D-GlcNAc-(1-&gt;4)-beta-D-GlcNAc)-L-asparaginyl-[protein] (N-glucan mannose isomer 5A1,2) + 4 beta-D-mannose</text>
        <dbReference type="Rhea" id="RHEA:56008"/>
        <dbReference type="Rhea" id="RHEA-COMP:14356"/>
        <dbReference type="Rhea" id="RHEA-COMP:14367"/>
        <dbReference type="ChEBI" id="CHEBI:15377"/>
        <dbReference type="ChEBI" id="CHEBI:28563"/>
        <dbReference type="ChEBI" id="CHEBI:59087"/>
        <dbReference type="ChEBI" id="CHEBI:139493"/>
        <dbReference type="EC" id="3.2.1.113"/>
    </reaction>
</comment>
<feature type="disulfide bond" evidence="11">
    <location>
        <begin position="395"/>
        <end position="424"/>
    </location>
</feature>
<dbReference type="PANTHER" id="PTHR11742:SF101">
    <property type="entry name" value="MANNOSYL-OLIGOSACCHARIDE ALPHA-1,2-MANNOSIDASE 1B"/>
    <property type="match status" value="1"/>
</dbReference>
<dbReference type="InterPro" id="IPR001382">
    <property type="entry name" value="Glyco_hydro_47"/>
</dbReference>
<keyword evidence="7" id="KW-0325">Glycoprotein</keyword>
<dbReference type="GO" id="GO:0005509">
    <property type="term" value="F:calcium ion binding"/>
    <property type="evidence" value="ECO:0007669"/>
    <property type="project" value="InterPro"/>
</dbReference>
<keyword evidence="15" id="KW-1185">Reference proteome</keyword>
<comment type="cofactor">
    <cofactor evidence="1">
        <name>Ca(2+)</name>
        <dbReference type="ChEBI" id="CHEBI:29108"/>
    </cofactor>
</comment>
<dbReference type="SUPFAM" id="SSF48225">
    <property type="entry name" value="Seven-hairpin glycosidases"/>
    <property type="match status" value="1"/>
</dbReference>
<dbReference type="EMBL" id="MU167329">
    <property type="protein sequence ID" value="KAG0143084.1"/>
    <property type="molecule type" value="Genomic_DNA"/>
</dbReference>
<dbReference type="AlphaFoldDB" id="A0A9P6NBH8"/>
<evidence type="ECO:0000256" key="3">
    <source>
        <dbReference type="ARBA" id="ARBA00007658"/>
    </source>
</evidence>
<dbReference type="GO" id="GO:0004571">
    <property type="term" value="F:mannosyl-oligosaccharide 1,2-alpha-mannosidase activity"/>
    <property type="evidence" value="ECO:0007669"/>
    <property type="project" value="UniProtKB-EC"/>
</dbReference>
<gene>
    <name evidence="14" type="ORF">CROQUDRAFT_49314</name>
</gene>
<dbReference type="InterPro" id="IPR036026">
    <property type="entry name" value="Seven-hairpin_glycosidases"/>
</dbReference>
<evidence type="ECO:0000256" key="13">
    <source>
        <dbReference type="SAM" id="Phobius"/>
    </source>
</evidence>
<dbReference type="OrthoDB" id="8118055at2759"/>
<dbReference type="Proteomes" id="UP000886653">
    <property type="component" value="Unassembled WGS sequence"/>
</dbReference>
<sequence>MRSTLCKGRTRRRHRSSKGFLPSSWILMAIISGSLMWLSTTHAIKIQADHIHSLPESQARADVIRDTFKRGWKTYRAHAWGHDENNLAYQTFFWSQLLNHTVGALSLKPSNTRNGWGATLVDSLSTLQVMGLSAVKHVHRIDFTKTNDSVSVSESTVSLYGKVTREKAHRLKCPSISRMSCRKIRYIGGLLSAYEGSARTEPILLSKAVQLADKLMFAWQNQSVLPFGYINFTNDSVYTDKGRNITNLAAAGSLLLEFYKLSKHTYNETYYDMAEATMKAIMNNKAIWPGLHSVFLDPMDARPIAVSWGPAADSFYEYLNKYSLMTGNLDPSYLDHWALAVDSSIKYLMRTSSATSSSGLKFSFLFWSKAPKERTYLASRETHGGMAFGMSHLECFVGGNFMLGGKMLGNETIIEYGLKLTETCADSYSSTRSGVGPESFFFIDKETRKTSLSGEVDLNFYDQYGFIPSGRFMLRPEVIESMFYAYRITGDSIWQTRAWKAWQAIENCCQVSKETGLFASITDVNRIPTRNFSRALRLQKEGPDGWEDGPFRETPEYDDYMESFWWGETLKSVIDVFKYT</sequence>
<evidence type="ECO:0000256" key="12">
    <source>
        <dbReference type="RuleBase" id="RU361193"/>
    </source>
</evidence>
<evidence type="ECO:0000256" key="8">
    <source>
        <dbReference type="ARBA" id="ARBA00023295"/>
    </source>
</evidence>
<dbReference type="EC" id="3.2.1.-" evidence="12"/>
<evidence type="ECO:0000256" key="1">
    <source>
        <dbReference type="ARBA" id="ARBA00001913"/>
    </source>
</evidence>
<comment type="similarity">
    <text evidence="3 12">Belongs to the glycosyl hydrolase 47 family.</text>
</comment>
<evidence type="ECO:0000256" key="10">
    <source>
        <dbReference type="ARBA" id="ARBA00048605"/>
    </source>
</evidence>
<evidence type="ECO:0000256" key="5">
    <source>
        <dbReference type="ARBA" id="ARBA00022801"/>
    </source>
</evidence>
<evidence type="ECO:0000256" key="6">
    <source>
        <dbReference type="ARBA" id="ARBA00023157"/>
    </source>
</evidence>
<keyword evidence="4" id="KW-0732">Signal</keyword>
<protein>
    <recommendedName>
        <fullName evidence="12">alpha-1,2-Mannosidase</fullName>
        <ecNumber evidence="12">3.2.1.-</ecNumber>
    </recommendedName>
</protein>
<dbReference type="InterPro" id="IPR050749">
    <property type="entry name" value="Glycosyl_Hydrolase_47"/>
</dbReference>
<comment type="caution">
    <text evidence="14">The sequence shown here is derived from an EMBL/GenBank/DDBJ whole genome shotgun (WGS) entry which is preliminary data.</text>
</comment>
<keyword evidence="13" id="KW-0472">Membrane</keyword>
<dbReference type="Gene3D" id="1.50.10.10">
    <property type="match status" value="1"/>
</dbReference>
<dbReference type="InterPro" id="IPR012341">
    <property type="entry name" value="6hp_glycosidase-like_sf"/>
</dbReference>
<keyword evidence="6 11" id="KW-1015">Disulfide bond</keyword>
<reference evidence="14" key="1">
    <citation type="submission" date="2013-11" db="EMBL/GenBank/DDBJ databases">
        <title>Genome sequence of the fusiform rust pathogen reveals effectors for host alternation and coevolution with pine.</title>
        <authorList>
            <consortium name="DOE Joint Genome Institute"/>
            <person name="Smith K."/>
            <person name="Pendleton A."/>
            <person name="Kubisiak T."/>
            <person name="Anderson C."/>
            <person name="Salamov A."/>
            <person name="Aerts A."/>
            <person name="Riley R."/>
            <person name="Clum A."/>
            <person name="Lindquist E."/>
            <person name="Ence D."/>
            <person name="Campbell M."/>
            <person name="Kronenberg Z."/>
            <person name="Feau N."/>
            <person name="Dhillon B."/>
            <person name="Hamelin R."/>
            <person name="Burleigh J."/>
            <person name="Smith J."/>
            <person name="Yandell M."/>
            <person name="Nelson C."/>
            <person name="Grigoriev I."/>
            <person name="Davis J."/>
        </authorList>
    </citation>
    <scope>NUCLEOTIDE SEQUENCE</scope>
    <source>
        <strain evidence="14">G11</strain>
    </source>
</reference>
<evidence type="ECO:0000256" key="7">
    <source>
        <dbReference type="ARBA" id="ARBA00023180"/>
    </source>
</evidence>
<comment type="pathway">
    <text evidence="2">Protein modification; protein glycosylation.</text>
</comment>
<keyword evidence="13" id="KW-0812">Transmembrane</keyword>
<organism evidence="14 15">
    <name type="scientific">Cronartium quercuum f. sp. fusiforme G11</name>
    <dbReference type="NCBI Taxonomy" id="708437"/>
    <lineage>
        <taxon>Eukaryota</taxon>
        <taxon>Fungi</taxon>
        <taxon>Dikarya</taxon>
        <taxon>Basidiomycota</taxon>
        <taxon>Pucciniomycotina</taxon>
        <taxon>Pucciniomycetes</taxon>
        <taxon>Pucciniales</taxon>
        <taxon>Coleosporiaceae</taxon>
        <taxon>Cronartium</taxon>
    </lineage>
</organism>
<evidence type="ECO:0000256" key="4">
    <source>
        <dbReference type="ARBA" id="ARBA00022729"/>
    </source>
</evidence>
<comment type="catalytic activity">
    <reaction evidence="9">
        <text>N(4)-(alpha-D-Man-(1-&gt;2)-alpha-D-Man-(1-&gt;2)-alpha-D-Man-(1-&gt;3)-[alpha-D-Man-(1-&gt;3)-[alpha-D-Man-(1-&gt;2)-alpha-D-Man-(1-&gt;6)]-alpha-D-Man-(1-&gt;6)]-beta-D-Man-(1-&gt;4)-beta-D-GlcNAc-(1-&gt;4)-beta-D-GlcNAc)-L-asparaginyl-[protein] (N-glucan mannose isomer 8A1,2,3B1,3) + 3 H2O = N(4)-(alpha-D-Man-(1-&gt;3)-[alpha-D-Man-(1-&gt;3)-[alpha-D-Man-(1-&gt;6)]-alpha-D-Man-(1-&gt;6)]-beta-D-Man-(1-&gt;4)-beta-D-GlcNAc-(1-&gt;4)-beta-D-GlcNAc)-L-asparaginyl-[protein] (N-glucan mannose isomer 5A1,2) + 3 beta-D-mannose</text>
        <dbReference type="Rhea" id="RHEA:56028"/>
        <dbReference type="Rhea" id="RHEA-COMP:14358"/>
        <dbReference type="Rhea" id="RHEA-COMP:14367"/>
        <dbReference type="ChEBI" id="CHEBI:15377"/>
        <dbReference type="ChEBI" id="CHEBI:28563"/>
        <dbReference type="ChEBI" id="CHEBI:59087"/>
        <dbReference type="ChEBI" id="CHEBI:60628"/>
        <dbReference type="EC" id="3.2.1.113"/>
    </reaction>
</comment>
<keyword evidence="8 12" id="KW-0326">Glycosidase</keyword>